<feature type="region of interest" description="Disordered" evidence="1">
    <location>
        <begin position="39"/>
        <end position="69"/>
    </location>
</feature>
<feature type="region of interest" description="Disordered" evidence="1">
    <location>
        <begin position="1"/>
        <end position="25"/>
    </location>
</feature>
<sequence length="257" mass="29326">MAKISKKKPIPKLKKQKPKKTHTWRLCPPGEHWVRTHSLRVPPSRTDPDGSITTRRGHCAKNPTGKDQLYPDEMREMTSKNFSKVKEKPCPVDLGFRKKNKGNEYDDLIAGWTKYWNDVFKPSTPLDPDIVKALIASESGFDPNILADEKNTNSARGLMQITNDTRKTLGDEKGELKDHYLTLTRDDLNDPSLNIGAGIRWLFRKYDIASSLLGRKATWEEAVAEFKGIRTTNKARADKLMARFTKHLRKLKQCGPK</sequence>
<evidence type="ECO:0000313" key="3">
    <source>
        <dbReference type="EMBL" id="UXP70947.1"/>
    </source>
</evidence>
<protein>
    <submittedName>
        <fullName evidence="3">Lytic transglycosylase domain-containing protein</fullName>
    </submittedName>
</protein>
<feature type="compositionally biased region" description="Basic residues" evidence="1">
    <location>
        <begin position="1"/>
        <end position="23"/>
    </location>
</feature>
<organism evidence="3">
    <name type="scientific">uncultured Bdellovibrionales bacterium</name>
    <dbReference type="NCBI Taxonomy" id="395355"/>
    <lineage>
        <taxon>Bacteria</taxon>
        <taxon>Pseudomonadati</taxon>
        <taxon>Bdellovibrionota</taxon>
        <taxon>Bdellovibrionia</taxon>
        <taxon>Bdellovibrionales</taxon>
        <taxon>environmental samples</taxon>
    </lineage>
</organism>
<accession>A0A977T707</accession>
<proteinExistence type="predicted"/>
<name>A0A977T707_9BACT</name>
<dbReference type="Gene3D" id="1.10.530.10">
    <property type="match status" value="1"/>
</dbReference>
<dbReference type="SUPFAM" id="SSF53955">
    <property type="entry name" value="Lysozyme-like"/>
    <property type="match status" value="1"/>
</dbReference>
<feature type="domain" description="Transglycosylase SLT" evidence="2">
    <location>
        <begin position="126"/>
        <end position="210"/>
    </location>
</feature>
<dbReference type="Pfam" id="PF01464">
    <property type="entry name" value="SLT"/>
    <property type="match status" value="1"/>
</dbReference>
<evidence type="ECO:0000256" key="1">
    <source>
        <dbReference type="SAM" id="MobiDB-lite"/>
    </source>
</evidence>
<evidence type="ECO:0000259" key="2">
    <source>
        <dbReference type="Pfam" id="PF01464"/>
    </source>
</evidence>
<dbReference type="InterPro" id="IPR008258">
    <property type="entry name" value="Transglycosylase_SLT_dom_1"/>
</dbReference>
<gene>
    <name evidence="3" type="ORF">tmp_000026</name>
</gene>
<dbReference type="AlphaFoldDB" id="A0A977T707"/>
<reference evidence="3" key="1">
    <citation type="journal article" date="2022" name="bioRxiv">
        <title>Energy transfer in ubiquitous rhodopsin pumps with xanthophyll antennas.</title>
        <authorList>
            <person name="Chazan A."/>
            <person name="Das I."/>
            <person name="Fujiwara T."/>
            <person name="Murakoshi S."/>
            <person name="Shihoya W."/>
            <person name="Rozenberg A."/>
            <person name="Molina-Marquez A."/>
            <person name="Larom S."/>
            <person name="Pushkarev A."/>
            <person name="Malakar P."/>
            <person name="Ruhman S."/>
            <person name="Hasegawa M."/>
            <person name="Tsukamoto Y."/>
            <person name="Ishizuka T."/>
            <person name="Konno M."/>
            <person name="Nagata T."/>
            <person name="Inoue K."/>
            <person name="Mizuno Y."/>
            <person name="Katayama K."/>
            <person name="Abe-Yoshizumi R."/>
            <person name="Kandori H."/>
            <person name="Leon R.M."/>
            <person name="Yoshizawa S."/>
            <person name="Sheves M."/>
            <person name="Nureki O."/>
            <person name="Beja O."/>
        </authorList>
    </citation>
    <scope>NUCLEOTIDE SEQUENCE</scope>
</reference>
<dbReference type="InterPro" id="IPR023346">
    <property type="entry name" value="Lysozyme-like_dom_sf"/>
</dbReference>
<dbReference type="CDD" id="cd00254">
    <property type="entry name" value="LT-like"/>
    <property type="match status" value="1"/>
</dbReference>
<dbReference type="EMBL" id="OP056329">
    <property type="protein sequence ID" value="UXP70947.1"/>
    <property type="molecule type" value="Genomic_DNA"/>
</dbReference>